<evidence type="ECO:0000256" key="2">
    <source>
        <dbReference type="ARBA" id="ARBA00022679"/>
    </source>
</evidence>
<keyword evidence="1" id="KW-0489">Methyltransferase</keyword>
<reference evidence="4 5" key="1">
    <citation type="submission" date="2020-05" db="EMBL/GenBank/DDBJ databases">
        <title>Paenibacillus glebae, sp. nov., Paenibacillus humi sp. nov., Paenibacillus pedi sp. nov., Paenibacillus terrestris sp. nov. and Paenibacillus terricola sp. nov., isolated from a forest top soil sample.</title>
        <authorList>
            <person name="Qi S."/>
            <person name="Carlier A."/>
            <person name="Cnockaert M."/>
            <person name="Vandamme P."/>
        </authorList>
    </citation>
    <scope>NUCLEOTIDE SEQUENCE [LARGE SCALE GENOMIC DNA]</scope>
    <source>
        <strain evidence="4 5">LMG 29502</strain>
    </source>
</reference>
<dbReference type="InterPro" id="IPR002935">
    <property type="entry name" value="SAM_O-MeTrfase"/>
</dbReference>
<dbReference type="PROSITE" id="PS51682">
    <property type="entry name" value="SAM_OMT_I"/>
    <property type="match status" value="1"/>
</dbReference>
<dbReference type="InterPro" id="IPR029063">
    <property type="entry name" value="SAM-dependent_MTases_sf"/>
</dbReference>
<evidence type="ECO:0000313" key="4">
    <source>
        <dbReference type="EMBL" id="NQX48098.1"/>
    </source>
</evidence>
<accession>A0ABX2DTS8</accession>
<protein>
    <submittedName>
        <fullName evidence="4">O-methyltransferase</fullName>
    </submittedName>
</protein>
<dbReference type="SUPFAM" id="SSF53335">
    <property type="entry name" value="S-adenosyl-L-methionine-dependent methyltransferases"/>
    <property type="match status" value="1"/>
</dbReference>
<keyword evidence="2" id="KW-0808">Transferase</keyword>
<evidence type="ECO:0000313" key="5">
    <source>
        <dbReference type="Proteomes" id="UP000711047"/>
    </source>
</evidence>
<dbReference type="Gene3D" id="3.40.50.150">
    <property type="entry name" value="Vaccinia Virus protein VP39"/>
    <property type="match status" value="1"/>
</dbReference>
<dbReference type="PANTHER" id="PTHR10509">
    <property type="entry name" value="O-METHYLTRANSFERASE-RELATED"/>
    <property type="match status" value="1"/>
</dbReference>
<proteinExistence type="predicted"/>
<organism evidence="4 5">
    <name type="scientific">Paenibacillus tritici</name>
    <dbReference type="NCBI Taxonomy" id="1873425"/>
    <lineage>
        <taxon>Bacteria</taxon>
        <taxon>Bacillati</taxon>
        <taxon>Bacillota</taxon>
        <taxon>Bacilli</taxon>
        <taxon>Bacillales</taxon>
        <taxon>Paenibacillaceae</taxon>
        <taxon>Paenibacillus</taxon>
    </lineage>
</organism>
<sequence>MKRRIHMQNQETYSEQLYTEDELLLKVKAAIAANEMPEVSIAPGYGRLLTMLVTLSRSTSILEIGALGGYSGICLCRGLTQGGTLTSLELKAEYAKLAQGHLEQAGFGDAAEYRIGPALDSLKLLEAQGRKYDFFFIDADKENYPNYLEYAIRLASPGAVIAGDNIFLRGRTLNAEKNGPAVQAMRRFNEMIATDPRLTSTLLPAYDGLALAMVK</sequence>
<dbReference type="EMBL" id="JABMKX010000012">
    <property type="protein sequence ID" value="NQX48098.1"/>
    <property type="molecule type" value="Genomic_DNA"/>
</dbReference>
<dbReference type="Proteomes" id="UP000711047">
    <property type="component" value="Unassembled WGS sequence"/>
</dbReference>
<dbReference type="Pfam" id="PF01596">
    <property type="entry name" value="Methyltransf_3"/>
    <property type="match status" value="1"/>
</dbReference>
<name>A0ABX2DTS8_9BACL</name>
<dbReference type="PANTHER" id="PTHR10509:SF14">
    <property type="entry name" value="CAFFEOYL-COA O-METHYLTRANSFERASE 3-RELATED"/>
    <property type="match status" value="1"/>
</dbReference>
<evidence type="ECO:0000256" key="1">
    <source>
        <dbReference type="ARBA" id="ARBA00022603"/>
    </source>
</evidence>
<keyword evidence="3" id="KW-0949">S-adenosyl-L-methionine</keyword>
<keyword evidence="5" id="KW-1185">Reference proteome</keyword>
<dbReference type="InterPro" id="IPR050362">
    <property type="entry name" value="Cation-dep_OMT"/>
</dbReference>
<comment type="caution">
    <text evidence="4">The sequence shown here is derived from an EMBL/GenBank/DDBJ whole genome shotgun (WGS) entry which is preliminary data.</text>
</comment>
<gene>
    <name evidence="4" type="ORF">HQN87_22495</name>
</gene>
<evidence type="ECO:0000256" key="3">
    <source>
        <dbReference type="ARBA" id="ARBA00022691"/>
    </source>
</evidence>